<name>A0ABD5P1T9_9EURY</name>
<dbReference type="GeneID" id="71855353"/>
<dbReference type="Proteomes" id="UP001595821">
    <property type="component" value="Unassembled WGS sequence"/>
</dbReference>
<evidence type="ECO:0000256" key="1">
    <source>
        <dbReference type="SAM" id="Phobius"/>
    </source>
</evidence>
<dbReference type="AlphaFoldDB" id="A0ABD5P1T9"/>
<feature type="transmembrane region" description="Helical" evidence="1">
    <location>
        <begin position="302"/>
        <end position="322"/>
    </location>
</feature>
<feature type="domain" description="Glycosyltransferase 2-like" evidence="2">
    <location>
        <begin position="9"/>
        <end position="192"/>
    </location>
</feature>
<feature type="transmembrane region" description="Helical" evidence="1">
    <location>
        <begin position="270"/>
        <end position="290"/>
    </location>
</feature>
<keyword evidence="1" id="KW-1133">Transmembrane helix</keyword>
<dbReference type="PANTHER" id="PTHR48090">
    <property type="entry name" value="UNDECAPRENYL-PHOSPHATE 4-DEOXY-4-FORMAMIDO-L-ARABINOSE TRANSFERASE-RELATED"/>
    <property type="match status" value="1"/>
</dbReference>
<dbReference type="RefSeq" id="WP_246969268.1">
    <property type="nucleotide sequence ID" value="NZ_CP095397.1"/>
</dbReference>
<evidence type="ECO:0000313" key="4">
    <source>
        <dbReference type="Proteomes" id="UP001595821"/>
    </source>
</evidence>
<proteinExistence type="predicted"/>
<dbReference type="SUPFAM" id="SSF53448">
    <property type="entry name" value="Nucleotide-diphospho-sugar transferases"/>
    <property type="match status" value="1"/>
</dbReference>
<comment type="caution">
    <text evidence="3">The sequence shown here is derived from an EMBL/GenBank/DDBJ whole genome shotgun (WGS) entry which is preliminary data.</text>
</comment>
<reference evidence="3 4" key="1">
    <citation type="journal article" date="2014" name="Int. J. Syst. Evol. Microbiol.">
        <title>Complete genome sequence of Corynebacterium casei LMG S-19264T (=DSM 44701T), isolated from a smear-ripened cheese.</title>
        <authorList>
            <consortium name="US DOE Joint Genome Institute (JGI-PGF)"/>
            <person name="Walter F."/>
            <person name="Albersmeier A."/>
            <person name="Kalinowski J."/>
            <person name="Ruckert C."/>
        </authorList>
    </citation>
    <scope>NUCLEOTIDE SEQUENCE [LARGE SCALE GENOMIC DNA]</scope>
    <source>
        <strain evidence="3 4">IBRC-M 10912</strain>
    </source>
</reference>
<keyword evidence="1" id="KW-0812">Transmembrane</keyword>
<dbReference type="InterPro" id="IPR029044">
    <property type="entry name" value="Nucleotide-diphossugar_trans"/>
</dbReference>
<dbReference type="Pfam" id="PF00535">
    <property type="entry name" value="Glycos_transf_2"/>
    <property type="match status" value="1"/>
</dbReference>
<dbReference type="InterPro" id="IPR001173">
    <property type="entry name" value="Glyco_trans_2-like"/>
</dbReference>
<organism evidence="3 4">
    <name type="scientific">Natribaculum luteum</name>
    <dbReference type="NCBI Taxonomy" id="1586232"/>
    <lineage>
        <taxon>Archaea</taxon>
        <taxon>Methanobacteriati</taxon>
        <taxon>Methanobacteriota</taxon>
        <taxon>Stenosarchaea group</taxon>
        <taxon>Halobacteria</taxon>
        <taxon>Halobacteriales</taxon>
        <taxon>Natrialbaceae</taxon>
        <taxon>Natribaculum</taxon>
    </lineage>
</organism>
<gene>
    <name evidence="3" type="ORF">ACFOZ7_13360</name>
</gene>
<protein>
    <submittedName>
        <fullName evidence="3">Glycosyltransferase family 2 protein</fullName>
    </submittedName>
</protein>
<sequence>MYKGETVGVVVPAYNEAGFVGEVIETLPPFVDRAYVVDDRSTDDTWQEIQRTADRVNNRSETVYSNQIHADGGQVFSPRIEAIRHDRNRGVGGAIKTGYARACEDGMDVVAVINGDGQMDPSILDRIIDPVVEGRAEYAKGNRLSSREHREGMSTWRLFGNTVLTFLTKFVSGYWRMNDPQNGYTAISARALETIDVDRLYDGYGFCNDLLVHLNVHDMRIEDVEMESQYGDETSHIRYSTFVPKLSWLLLQRSIWRYNTKYVVADFHPLVFLLALGLAGAGAGVFFAGWSLASAGVVSVQGMLSVIVILLSGLFVTLAMVFDRLANERLQPRVNEPVGRGDR</sequence>
<keyword evidence="1" id="KW-0472">Membrane</keyword>
<dbReference type="PANTHER" id="PTHR48090:SF7">
    <property type="entry name" value="RFBJ PROTEIN"/>
    <property type="match status" value="1"/>
</dbReference>
<accession>A0ABD5P1T9</accession>
<dbReference type="InterPro" id="IPR050256">
    <property type="entry name" value="Glycosyltransferase_2"/>
</dbReference>
<dbReference type="Gene3D" id="3.90.550.10">
    <property type="entry name" value="Spore Coat Polysaccharide Biosynthesis Protein SpsA, Chain A"/>
    <property type="match status" value="1"/>
</dbReference>
<evidence type="ECO:0000259" key="2">
    <source>
        <dbReference type="Pfam" id="PF00535"/>
    </source>
</evidence>
<evidence type="ECO:0000313" key="3">
    <source>
        <dbReference type="EMBL" id="MFC4247921.1"/>
    </source>
</evidence>
<dbReference type="CDD" id="cd04179">
    <property type="entry name" value="DPM_DPG-synthase_like"/>
    <property type="match status" value="1"/>
</dbReference>
<dbReference type="EMBL" id="JBHSDJ010000107">
    <property type="protein sequence ID" value="MFC4247921.1"/>
    <property type="molecule type" value="Genomic_DNA"/>
</dbReference>